<keyword evidence="3" id="KW-1003">Cell membrane</keyword>
<dbReference type="InterPro" id="IPR002550">
    <property type="entry name" value="CNNM"/>
</dbReference>
<dbReference type="InterPro" id="IPR016169">
    <property type="entry name" value="FAD-bd_PCMH_sub2"/>
</dbReference>
<name>A0A939PGD3_9ACTN</name>
<evidence type="ECO:0000256" key="3">
    <source>
        <dbReference type="ARBA" id="ARBA00022475"/>
    </source>
</evidence>
<evidence type="ECO:0000256" key="6">
    <source>
        <dbReference type="ARBA" id="ARBA00022989"/>
    </source>
</evidence>
<feature type="domain" description="CNNM transmembrane" evidence="13">
    <location>
        <begin position="1"/>
        <end position="202"/>
    </location>
</feature>
<keyword evidence="8 10" id="KW-0472">Membrane</keyword>
<evidence type="ECO:0000256" key="9">
    <source>
        <dbReference type="PROSITE-ProRule" id="PRU00703"/>
    </source>
</evidence>
<evidence type="ECO:0000313" key="14">
    <source>
        <dbReference type="EMBL" id="MBO2449264.1"/>
    </source>
</evidence>
<dbReference type="EMBL" id="JAGEOJ010000007">
    <property type="protein sequence ID" value="MBO2449264.1"/>
    <property type="molecule type" value="Genomic_DNA"/>
</dbReference>
<dbReference type="SMART" id="SM01091">
    <property type="entry name" value="CorC_HlyC"/>
    <property type="match status" value="1"/>
</dbReference>
<evidence type="ECO:0000259" key="12">
    <source>
        <dbReference type="PROSITE" id="PS51371"/>
    </source>
</evidence>
<dbReference type="InterPro" id="IPR046342">
    <property type="entry name" value="CBS_dom_sf"/>
</dbReference>
<keyword evidence="4 10" id="KW-0812">Transmembrane</keyword>
<feature type="transmembrane region" description="Helical" evidence="11">
    <location>
        <begin position="99"/>
        <end position="118"/>
    </location>
</feature>
<feature type="domain" description="CBS" evidence="12">
    <location>
        <begin position="221"/>
        <end position="281"/>
    </location>
</feature>
<reference evidence="14" key="1">
    <citation type="submission" date="2021-03" db="EMBL/GenBank/DDBJ databases">
        <authorList>
            <person name="Kanchanasin P."/>
            <person name="Saeng-In P."/>
            <person name="Phongsopitanun W."/>
            <person name="Yuki M."/>
            <person name="Kudo T."/>
            <person name="Ohkuma M."/>
            <person name="Tanasupawat S."/>
        </authorList>
    </citation>
    <scope>NUCLEOTIDE SEQUENCE</scope>
    <source>
        <strain evidence="14">GKU 128</strain>
    </source>
</reference>
<sequence length="519" mass="54543">MTAALGVLAVLLLTAATGYFVAQEFAFVAADRLRLKQAAEQGDPGAARALKVIGRLSFMLSGAQLGITMTTLVVGFIAKPALAELIEPLLDLARVPSGAVDAIALATGFVLATLIQMLLGELFPKNLALARAESLARWLARSTLIYLTVAGPLVRMFDRTAERLLRLVGVEPVEELHSGATLEELAEIIGRSQREGHLPADLSGLLERALSFGDLTADEVMVPRPQVDALPADATVAELIELIRDTGHTAYPVYGTEVDDIVGVAGVREVADDTVDPTTPIGRLARPALLVPGSQPLYGVIEHMRDSGEEFACVVDEYGGLAGILTFEDIAEELVGEITDETDARDAAPCTEADGSWLVDAGMRIDEIARMTRLDLPESDAYDTLGGLVMAELRRLPSPGDRVVVDLDADAAAAGRVELEVVTVVRRVAHQVRLRPLTNEEQPVLPACDPIEGAPVPIDGAPVPASPVGIGATVAETLPPAVPIASPPPDSAVAPGPVTALNAAPLVSEADGQEASWTR</sequence>
<comment type="caution">
    <text evidence="14">The sequence shown here is derived from an EMBL/GenBank/DDBJ whole genome shotgun (WGS) entry which is preliminary data.</text>
</comment>
<evidence type="ECO:0000256" key="8">
    <source>
        <dbReference type="ARBA" id="ARBA00023136"/>
    </source>
</evidence>
<evidence type="ECO:0000256" key="2">
    <source>
        <dbReference type="ARBA" id="ARBA00006337"/>
    </source>
</evidence>
<dbReference type="InterPro" id="IPR051676">
    <property type="entry name" value="UPF0053_domain"/>
</dbReference>
<evidence type="ECO:0000256" key="7">
    <source>
        <dbReference type="ARBA" id="ARBA00023122"/>
    </source>
</evidence>
<dbReference type="InterPro" id="IPR005170">
    <property type="entry name" value="Transptr-assoc_dom"/>
</dbReference>
<dbReference type="PANTHER" id="PTHR43099:SF6">
    <property type="entry name" value="UPF0053 PROTEIN RV1842C"/>
    <property type="match status" value="1"/>
</dbReference>
<feature type="transmembrane region" description="Helical" evidence="11">
    <location>
        <begin position="138"/>
        <end position="157"/>
    </location>
</feature>
<accession>A0A939PGD3</accession>
<dbReference type="Gene3D" id="3.10.580.10">
    <property type="entry name" value="CBS-domain"/>
    <property type="match status" value="1"/>
</dbReference>
<dbReference type="GO" id="GO:0050660">
    <property type="term" value="F:flavin adenine dinucleotide binding"/>
    <property type="evidence" value="ECO:0007669"/>
    <property type="project" value="InterPro"/>
</dbReference>
<dbReference type="SUPFAM" id="SSF56176">
    <property type="entry name" value="FAD-binding/transporter-associated domain-like"/>
    <property type="match status" value="1"/>
</dbReference>
<evidence type="ECO:0000256" key="10">
    <source>
        <dbReference type="PROSITE-ProRule" id="PRU01193"/>
    </source>
</evidence>
<dbReference type="InterPro" id="IPR036318">
    <property type="entry name" value="FAD-bd_PCMH-like_sf"/>
</dbReference>
<comment type="subcellular location">
    <subcellularLocation>
        <location evidence="1">Cell membrane</location>
        <topology evidence="1">Multi-pass membrane protein</topology>
    </subcellularLocation>
</comment>
<comment type="similarity">
    <text evidence="2">Belongs to the UPF0053 family.</text>
</comment>
<dbReference type="GO" id="GO:0005886">
    <property type="term" value="C:plasma membrane"/>
    <property type="evidence" value="ECO:0007669"/>
    <property type="project" value="UniProtKB-SubCell"/>
</dbReference>
<gene>
    <name evidence="14" type="ORF">J4573_19320</name>
</gene>
<keyword evidence="5" id="KW-0677">Repeat</keyword>
<dbReference type="AlphaFoldDB" id="A0A939PGD3"/>
<keyword evidence="15" id="KW-1185">Reference proteome</keyword>
<evidence type="ECO:0000256" key="4">
    <source>
        <dbReference type="ARBA" id="ARBA00022692"/>
    </source>
</evidence>
<protein>
    <submittedName>
        <fullName evidence="14">HlyC/CorC family transporter</fullName>
    </submittedName>
</protein>
<dbReference type="InterPro" id="IPR044751">
    <property type="entry name" value="Ion_transp-like_CBS"/>
</dbReference>
<organism evidence="14 15">
    <name type="scientific">Actinomadura barringtoniae</name>
    <dbReference type="NCBI Taxonomy" id="1427535"/>
    <lineage>
        <taxon>Bacteria</taxon>
        <taxon>Bacillati</taxon>
        <taxon>Actinomycetota</taxon>
        <taxon>Actinomycetes</taxon>
        <taxon>Streptosporangiales</taxon>
        <taxon>Thermomonosporaceae</taxon>
        <taxon>Actinomadura</taxon>
    </lineage>
</organism>
<dbReference type="PROSITE" id="PS51846">
    <property type="entry name" value="CNNM"/>
    <property type="match status" value="1"/>
</dbReference>
<evidence type="ECO:0000256" key="11">
    <source>
        <dbReference type="SAM" id="Phobius"/>
    </source>
</evidence>
<dbReference type="SUPFAM" id="SSF54631">
    <property type="entry name" value="CBS-domain pair"/>
    <property type="match status" value="1"/>
</dbReference>
<evidence type="ECO:0000259" key="13">
    <source>
        <dbReference type="PROSITE" id="PS51846"/>
    </source>
</evidence>
<feature type="domain" description="CBS" evidence="12">
    <location>
        <begin position="284"/>
        <end position="341"/>
    </location>
</feature>
<keyword evidence="6 10" id="KW-1133">Transmembrane helix</keyword>
<keyword evidence="7 9" id="KW-0129">CBS domain</keyword>
<dbReference type="CDD" id="cd04590">
    <property type="entry name" value="CBS_pair_CorC_HlyC_assoc"/>
    <property type="match status" value="1"/>
</dbReference>
<evidence type="ECO:0000256" key="5">
    <source>
        <dbReference type="ARBA" id="ARBA00022737"/>
    </source>
</evidence>
<dbReference type="Gene3D" id="3.30.465.10">
    <property type="match status" value="1"/>
</dbReference>
<proteinExistence type="inferred from homology"/>
<dbReference type="Pfam" id="PF01595">
    <property type="entry name" value="CNNM"/>
    <property type="match status" value="1"/>
</dbReference>
<feature type="transmembrane region" description="Helical" evidence="11">
    <location>
        <begin position="58"/>
        <end position="78"/>
    </location>
</feature>
<dbReference type="PANTHER" id="PTHR43099">
    <property type="entry name" value="UPF0053 PROTEIN YRKA"/>
    <property type="match status" value="1"/>
</dbReference>
<dbReference type="Pfam" id="PF03471">
    <property type="entry name" value="CorC_HlyC"/>
    <property type="match status" value="1"/>
</dbReference>
<evidence type="ECO:0000313" key="15">
    <source>
        <dbReference type="Proteomes" id="UP000669179"/>
    </source>
</evidence>
<dbReference type="Proteomes" id="UP000669179">
    <property type="component" value="Unassembled WGS sequence"/>
</dbReference>
<evidence type="ECO:0000256" key="1">
    <source>
        <dbReference type="ARBA" id="ARBA00004651"/>
    </source>
</evidence>
<dbReference type="InterPro" id="IPR000644">
    <property type="entry name" value="CBS_dom"/>
</dbReference>
<dbReference type="PROSITE" id="PS51371">
    <property type="entry name" value="CBS"/>
    <property type="match status" value="2"/>
</dbReference>
<dbReference type="Pfam" id="PF00571">
    <property type="entry name" value="CBS"/>
    <property type="match status" value="2"/>
</dbReference>